<dbReference type="PATRIC" id="fig|1619313.3.peg.2478"/>
<accession>A0A0U5L5G5</accession>
<reference evidence="3" key="1">
    <citation type="submission" date="2015-11" db="EMBL/GenBank/DDBJ databases">
        <authorList>
            <person name="Blom J."/>
        </authorList>
    </citation>
    <scope>NUCLEOTIDE SEQUENCE [LARGE SCALE GENOMIC DNA]</scope>
</reference>
<sequence>MNIPQKKLDIICPVYNKQDLVKDFIRSAMVLPADKVNIILVNDGSTDDSANSIQTKITELAVDNFYLINKINGGVSSARNEGLKHASSDYVWFCDPDDLILPDAAKAVNELGTLDAEMLVFPYRLFFTWENRAEEKKFSPTGQMSSAQFLQDFNYFGNNNCLNTVWNRFFKRSAIGEFRFDETMHHSEDRCFVLDVLSRDPKVHMGTWSIYQHNRYLSDTLSTVESPGKIADMTKANLKNIASLDKVKNTRPEKKHHINAMTVKRIKLKEKNVYKYYVNEHKKLNIPVFPLTSVKESLLYILLVTHTYGLFNQITRK</sequence>
<protein>
    <recommendedName>
        <fullName evidence="1">Glycosyltransferase 2-like domain-containing protein</fullName>
    </recommendedName>
</protein>
<dbReference type="SUPFAM" id="SSF53448">
    <property type="entry name" value="Nucleotide-diphospho-sugar transferases"/>
    <property type="match status" value="1"/>
</dbReference>
<dbReference type="Proteomes" id="UP000059419">
    <property type="component" value="Chromosome 1"/>
</dbReference>
<dbReference type="CDD" id="cd00761">
    <property type="entry name" value="Glyco_tranf_GTA_type"/>
    <property type="match status" value="1"/>
</dbReference>
<dbReference type="EMBL" id="LN907827">
    <property type="protein sequence ID" value="CUU24616.1"/>
    <property type="molecule type" value="Genomic_DNA"/>
</dbReference>
<evidence type="ECO:0000313" key="2">
    <source>
        <dbReference type="EMBL" id="CUU24616.1"/>
    </source>
</evidence>
<dbReference type="OrthoDB" id="6813549at2"/>
<organism evidence="2 3">
    <name type="scientific">Duffyella gerundensis</name>
    <dbReference type="NCBI Taxonomy" id="1619313"/>
    <lineage>
        <taxon>Bacteria</taxon>
        <taxon>Pseudomonadati</taxon>
        <taxon>Pseudomonadota</taxon>
        <taxon>Gammaproteobacteria</taxon>
        <taxon>Enterobacterales</taxon>
        <taxon>Erwiniaceae</taxon>
        <taxon>Duffyella</taxon>
    </lineage>
</organism>
<dbReference type="Pfam" id="PF00535">
    <property type="entry name" value="Glycos_transf_2"/>
    <property type="match status" value="1"/>
</dbReference>
<proteinExistence type="predicted"/>
<dbReference type="InterPro" id="IPR050834">
    <property type="entry name" value="Glycosyltransf_2"/>
</dbReference>
<name>A0A0U5L5G5_9GAMM</name>
<dbReference type="InterPro" id="IPR029044">
    <property type="entry name" value="Nucleotide-diphossugar_trans"/>
</dbReference>
<dbReference type="STRING" id="1619313.EM595_2383"/>
<dbReference type="RefSeq" id="WP_067432084.1">
    <property type="nucleotide sequence ID" value="NZ_JACSXD010000001.1"/>
</dbReference>
<dbReference type="PANTHER" id="PTHR43685:SF2">
    <property type="entry name" value="GLYCOSYLTRANSFERASE 2-LIKE DOMAIN-CONTAINING PROTEIN"/>
    <property type="match status" value="1"/>
</dbReference>
<evidence type="ECO:0000313" key="3">
    <source>
        <dbReference type="Proteomes" id="UP000059419"/>
    </source>
</evidence>
<evidence type="ECO:0000259" key="1">
    <source>
        <dbReference type="Pfam" id="PF00535"/>
    </source>
</evidence>
<gene>
    <name evidence="2" type="ORF">EM595_2383</name>
</gene>
<dbReference type="PANTHER" id="PTHR43685">
    <property type="entry name" value="GLYCOSYLTRANSFERASE"/>
    <property type="match status" value="1"/>
</dbReference>
<dbReference type="Gene3D" id="3.90.550.10">
    <property type="entry name" value="Spore Coat Polysaccharide Biosynthesis Protein SpsA, Chain A"/>
    <property type="match status" value="1"/>
</dbReference>
<dbReference type="InterPro" id="IPR001173">
    <property type="entry name" value="Glyco_trans_2-like"/>
</dbReference>
<dbReference type="KEGG" id="ege:EM595_2383"/>
<keyword evidence="3" id="KW-1185">Reference proteome</keyword>
<feature type="domain" description="Glycosyltransferase 2-like" evidence="1">
    <location>
        <begin position="10"/>
        <end position="175"/>
    </location>
</feature>
<dbReference type="AlphaFoldDB" id="A0A0U5L5G5"/>